<evidence type="ECO:0000313" key="1">
    <source>
        <dbReference type="EMBL" id="JAH27804.1"/>
    </source>
</evidence>
<dbReference type="EMBL" id="GBXM01080773">
    <property type="protein sequence ID" value="JAH27804.1"/>
    <property type="molecule type" value="Transcribed_RNA"/>
</dbReference>
<reference evidence="1" key="1">
    <citation type="submission" date="2014-11" db="EMBL/GenBank/DDBJ databases">
        <authorList>
            <person name="Amaro Gonzalez C."/>
        </authorList>
    </citation>
    <scope>NUCLEOTIDE SEQUENCE</scope>
</reference>
<dbReference type="AlphaFoldDB" id="A0A0E9RFG0"/>
<name>A0A0E9RFG0_ANGAN</name>
<accession>A0A0E9RFG0</accession>
<sequence>MLFLHCFYCAVTAYAQICSLCNCAVIWHMTWH</sequence>
<reference evidence="1" key="2">
    <citation type="journal article" date="2015" name="Fish Shellfish Immunol.">
        <title>Early steps in the European eel (Anguilla anguilla)-Vibrio vulnificus interaction in the gills: Role of the RtxA13 toxin.</title>
        <authorList>
            <person name="Callol A."/>
            <person name="Pajuelo D."/>
            <person name="Ebbesson L."/>
            <person name="Teles M."/>
            <person name="MacKenzie S."/>
            <person name="Amaro C."/>
        </authorList>
    </citation>
    <scope>NUCLEOTIDE SEQUENCE</scope>
</reference>
<proteinExistence type="predicted"/>
<organism evidence="1">
    <name type="scientific">Anguilla anguilla</name>
    <name type="common">European freshwater eel</name>
    <name type="synonym">Muraena anguilla</name>
    <dbReference type="NCBI Taxonomy" id="7936"/>
    <lineage>
        <taxon>Eukaryota</taxon>
        <taxon>Metazoa</taxon>
        <taxon>Chordata</taxon>
        <taxon>Craniata</taxon>
        <taxon>Vertebrata</taxon>
        <taxon>Euteleostomi</taxon>
        <taxon>Actinopterygii</taxon>
        <taxon>Neopterygii</taxon>
        <taxon>Teleostei</taxon>
        <taxon>Anguilliformes</taxon>
        <taxon>Anguillidae</taxon>
        <taxon>Anguilla</taxon>
    </lineage>
</organism>
<protein>
    <submittedName>
        <fullName evidence="1">Uncharacterized protein</fullName>
    </submittedName>
</protein>